<comment type="function">
    <text evidence="10">Transcription factor.</text>
</comment>
<proteinExistence type="inferred from homology"/>
<dbReference type="FunFam" id="1.10.10.60:FF:000159">
    <property type="entry name" value="Homeobox-leucine zipper protein HAT5"/>
    <property type="match status" value="1"/>
</dbReference>
<name>A0A6J1BYS4_MOMCH</name>
<evidence type="ECO:0000256" key="8">
    <source>
        <dbReference type="PROSITE-ProRule" id="PRU00108"/>
    </source>
</evidence>
<dbReference type="InterPro" id="IPR045224">
    <property type="entry name" value="HDZip_class_I_plant"/>
</dbReference>
<evidence type="ECO:0000259" key="12">
    <source>
        <dbReference type="PROSITE" id="PS50071"/>
    </source>
</evidence>
<evidence type="ECO:0000256" key="6">
    <source>
        <dbReference type="ARBA" id="ARBA00023242"/>
    </source>
</evidence>
<keyword evidence="5 10" id="KW-0804">Transcription</keyword>
<keyword evidence="6 8" id="KW-0539">Nucleus</keyword>
<dbReference type="PRINTS" id="PR00031">
    <property type="entry name" value="HTHREPRESSR"/>
</dbReference>
<dbReference type="KEGG" id="mcha:111006696"/>
<dbReference type="RefSeq" id="XP_022134454.1">
    <property type="nucleotide sequence ID" value="XM_022278762.1"/>
</dbReference>
<keyword evidence="2 10" id="KW-0805">Transcription regulation</keyword>
<gene>
    <name evidence="14" type="primary">LOC111006696</name>
</gene>
<dbReference type="PANTHER" id="PTHR24326">
    <property type="entry name" value="HOMEOBOX-LEUCINE ZIPPER PROTEIN"/>
    <property type="match status" value="1"/>
</dbReference>
<dbReference type="OrthoDB" id="6159439at2759"/>
<dbReference type="CDD" id="cd00086">
    <property type="entry name" value="homeodomain"/>
    <property type="match status" value="1"/>
</dbReference>
<dbReference type="InterPro" id="IPR001356">
    <property type="entry name" value="HD"/>
</dbReference>
<comment type="subcellular location">
    <subcellularLocation>
        <location evidence="1 8 9">Nucleus</location>
    </subcellularLocation>
</comment>
<dbReference type="Proteomes" id="UP000504603">
    <property type="component" value="Unplaced"/>
</dbReference>
<evidence type="ECO:0000256" key="11">
    <source>
        <dbReference type="SAM" id="Coils"/>
    </source>
</evidence>
<evidence type="ECO:0000256" key="1">
    <source>
        <dbReference type="ARBA" id="ARBA00004123"/>
    </source>
</evidence>
<dbReference type="PROSITE" id="PS50071">
    <property type="entry name" value="HOMEOBOX_2"/>
    <property type="match status" value="1"/>
</dbReference>
<evidence type="ECO:0000256" key="4">
    <source>
        <dbReference type="ARBA" id="ARBA00023155"/>
    </source>
</evidence>
<dbReference type="SUPFAM" id="SSF46689">
    <property type="entry name" value="Homeodomain-like"/>
    <property type="match status" value="1"/>
</dbReference>
<dbReference type="PROSITE" id="PS00027">
    <property type="entry name" value="HOMEOBOX_1"/>
    <property type="match status" value="1"/>
</dbReference>
<keyword evidence="13" id="KW-1185">Reference proteome</keyword>
<dbReference type="PANTHER" id="PTHR24326:SF497">
    <property type="entry name" value="HOMEOBOX-LEUCINE ZIPPER PROTEIN HAT5"/>
    <property type="match status" value="1"/>
</dbReference>
<dbReference type="InterPro" id="IPR009057">
    <property type="entry name" value="Homeodomain-like_sf"/>
</dbReference>
<dbReference type="Pfam" id="PF02183">
    <property type="entry name" value="HALZ"/>
    <property type="match status" value="1"/>
</dbReference>
<dbReference type="Gene3D" id="1.10.10.60">
    <property type="entry name" value="Homeodomain-like"/>
    <property type="match status" value="1"/>
</dbReference>
<dbReference type="SMART" id="SM00389">
    <property type="entry name" value="HOX"/>
    <property type="match status" value="1"/>
</dbReference>
<sequence>MMSDGLIFNQSPVQGNLLFFGSEDSILRGPRFTMGMDETSKRRSFFSSPDELFDDDYYDDQPPEKKRRLTQEQVNLLENSFEAENKLEPERKTELAKRLGLQPRQVAVWFQNRRARWKTKQLERDYDLLKLSYGSFRSNFDFIVKENERLKAEVASLTEKLQAKEVVESSFQAKKPEPILEDQLLVPVVQHSMKIEDHHSCRSNGSAVLDEDGPQLLDSGDSYLLRNDYDGCVLPVFGANSEEEDGSDDGQGYFSDVYTAADLQTHEVEPLTWWDWTS</sequence>
<keyword evidence="3 8" id="KW-0238">DNA-binding</keyword>
<organism evidence="13 14">
    <name type="scientific">Momordica charantia</name>
    <name type="common">Bitter gourd</name>
    <name type="synonym">Balsam pear</name>
    <dbReference type="NCBI Taxonomy" id="3673"/>
    <lineage>
        <taxon>Eukaryota</taxon>
        <taxon>Viridiplantae</taxon>
        <taxon>Streptophyta</taxon>
        <taxon>Embryophyta</taxon>
        <taxon>Tracheophyta</taxon>
        <taxon>Spermatophyta</taxon>
        <taxon>Magnoliopsida</taxon>
        <taxon>eudicotyledons</taxon>
        <taxon>Gunneridae</taxon>
        <taxon>Pentapetalae</taxon>
        <taxon>rosids</taxon>
        <taxon>fabids</taxon>
        <taxon>Cucurbitales</taxon>
        <taxon>Cucurbitaceae</taxon>
        <taxon>Momordiceae</taxon>
        <taxon>Momordica</taxon>
    </lineage>
</organism>
<accession>A0A6J1BYS4</accession>
<evidence type="ECO:0000256" key="5">
    <source>
        <dbReference type="ARBA" id="ARBA00023163"/>
    </source>
</evidence>
<evidence type="ECO:0000256" key="10">
    <source>
        <dbReference type="RuleBase" id="RU369038"/>
    </source>
</evidence>
<keyword evidence="4 8" id="KW-0371">Homeobox</keyword>
<feature type="DNA-binding region" description="Homeobox" evidence="8">
    <location>
        <begin position="62"/>
        <end position="121"/>
    </location>
</feature>
<dbReference type="InterPro" id="IPR000047">
    <property type="entry name" value="HTH_motif"/>
</dbReference>
<dbReference type="GO" id="GO:0005634">
    <property type="term" value="C:nucleus"/>
    <property type="evidence" value="ECO:0007669"/>
    <property type="project" value="UniProtKB-SubCell"/>
</dbReference>
<evidence type="ECO:0000313" key="13">
    <source>
        <dbReference type="Proteomes" id="UP000504603"/>
    </source>
</evidence>
<dbReference type="AlphaFoldDB" id="A0A6J1BYS4"/>
<comment type="similarity">
    <text evidence="7 10">Belongs to the HD-ZIP homeobox family. Class I subfamily.</text>
</comment>
<feature type="domain" description="Homeobox" evidence="12">
    <location>
        <begin position="60"/>
        <end position="120"/>
    </location>
</feature>
<dbReference type="GeneID" id="111006696"/>
<dbReference type="InterPro" id="IPR003106">
    <property type="entry name" value="Leu_zip_homeo"/>
</dbReference>
<evidence type="ECO:0000256" key="3">
    <source>
        <dbReference type="ARBA" id="ARBA00023125"/>
    </source>
</evidence>
<dbReference type="GO" id="GO:0043565">
    <property type="term" value="F:sequence-specific DNA binding"/>
    <property type="evidence" value="ECO:0007669"/>
    <property type="project" value="InterPro"/>
</dbReference>
<keyword evidence="11" id="KW-0175">Coiled coil</keyword>
<evidence type="ECO:0000313" key="14">
    <source>
        <dbReference type="RefSeq" id="XP_022134454.1"/>
    </source>
</evidence>
<dbReference type="InterPro" id="IPR017970">
    <property type="entry name" value="Homeobox_CS"/>
</dbReference>
<reference evidence="14" key="1">
    <citation type="submission" date="2025-08" db="UniProtKB">
        <authorList>
            <consortium name="RefSeq"/>
        </authorList>
    </citation>
    <scope>IDENTIFICATION</scope>
    <source>
        <strain evidence="14">OHB3-1</strain>
    </source>
</reference>
<evidence type="ECO:0000256" key="7">
    <source>
        <dbReference type="ARBA" id="ARBA00025748"/>
    </source>
</evidence>
<feature type="coiled-coil region" evidence="11">
    <location>
        <begin position="140"/>
        <end position="167"/>
    </location>
</feature>
<evidence type="ECO:0000256" key="9">
    <source>
        <dbReference type="RuleBase" id="RU000682"/>
    </source>
</evidence>
<dbReference type="GO" id="GO:0042802">
    <property type="term" value="F:identical protein binding"/>
    <property type="evidence" value="ECO:0007669"/>
    <property type="project" value="UniProtKB-ARBA"/>
</dbReference>
<dbReference type="GO" id="GO:0045893">
    <property type="term" value="P:positive regulation of DNA-templated transcription"/>
    <property type="evidence" value="ECO:0007669"/>
    <property type="project" value="UniProtKB-ARBA"/>
</dbReference>
<dbReference type="GO" id="GO:0000981">
    <property type="term" value="F:DNA-binding transcription factor activity, RNA polymerase II-specific"/>
    <property type="evidence" value="ECO:0007669"/>
    <property type="project" value="UniProtKB-UniRule"/>
</dbReference>
<evidence type="ECO:0000256" key="2">
    <source>
        <dbReference type="ARBA" id="ARBA00023015"/>
    </source>
</evidence>
<dbReference type="Pfam" id="PF00046">
    <property type="entry name" value="Homeodomain"/>
    <property type="match status" value="1"/>
</dbReference>
<protein>
    <recommendedName>
        <fullName evidence="10">Homeobox-leucine zipper protein</fullName>
    </recommendedName>
    <alternativeName>
        <fullName evidence="10">HD-ZIP protein</fullName>
    </alternativeName>
    <alternativeName>
        <fullName evidence="10">Homeodomain transcription factor</fullName>
    </alternativeName>
</protein>